<sequence>MDCSCNGCMDFPTGFSRRVEYMWRFLDSMSSAFKGRENEERRMMEGEAARALVRGRDGEMKNERKEKWCERMRGVSQRWVD</sequence>
<keyword evidence="2" id="KW-1185">Reference proteome</keyword>
<dbReference type="EMBL" id="OZ034813">
    <property type="protein sequence ID" value="CAL1354383.1"/>
    <property type="molecule type" value="Genomic_DNA"/>
</dbReference>
<proteinExistence type="predicted"/>
<dbReference type="Proteomes" id="UP001497516">
    <property type="component" value="Chromosome 1"/>
</dbReference>
<reference evidence="1 2" key="1">
    <citation type="submission" date="2024-04" db="EMBL/GenBank/DDBJ databases">
        <authorList>
            <person name="Fracassetti M."/>
        </authorList>
    </citation>
    <scope>NUCLEOTIDE SEQUENCE [LARGE SCALE GENOMIC DNA]</scope>
</reference>
<dbReference type="AlphaFoldDB" id="A0AAV2CET5"/>
<organism evidence="1 2">
    <name type="scientific">Linum trigynum</name>
    <dbReference type="NCBI Taxonomy" id="586398"/>
    <lineage>
        <taxon>Eukaryota</taxon>
        <taxon>Viridiplantae</taxon>
        <taxon>Streptophyta</taxon>
        <taxon>Embryophyta</taxon>
        <taxon>Tracheophyta</taxon>
        <taxon>Spermatophyta</taxon>
        <taxon>Magnoliopsida</taxon>
        <taxon>eudicotyledons</taxon>
        <taxon>Gunneridae</taxon>
        <taxon>Pentapetalae</taxon>
        <taxon>rosids</taxon>
        <taxon>fabids</taxon>
        <taxon>Malpighiales</taxon>
        <taxon>Linaceae</taxon>
        <taxon>Linum</taxon>
    </lineage>
</organism>
<protein>
    <submittedName>
        <fullName evidence="1">Uncharacterized protein</fullName>
    </submittedName>
</protein>
<accession>A0AAV2CET5</accession>
<name>A0AAV2CET5_9ROSI</name>
<gene>
    <name evidence="1" type="ORF">LTRI10_LOCUS2198</name>
</gene>
<evidence type="ECO:0000313" key="1">
    <source>
        <dbReference type="EMBL" id="CAL1354383.1"/>
    </source>
</evidence>
<evidence type="ECO:0000313" key="2">
    <source>
        <dbReference type="Proteomes" id="UP001497516"/>
    </source>
</evidence>